<evidence type="ECO:0000313" key="4">
    <source>
        <dbReference type="EMBL" id="CEL96698.1"/>
    </source>
</evidence>
<dbReference type="SUPFAM" id="SSF50978">
    <property type="entry name" value="WD40 repeat-like"/>
    <property type="match status" value="1"/>
</dbReference>
<gene>
    <name evidence="4" type="ORF">Vbra_7678</name>
</gene>
<dbReference type="AlphaFoldDB" id="A0A0G4EJX5"/>
<dbReference type="Pfam" id="PF00400">
    <property type="entry name" value="WD40"/>
    <property type="match status" value="2"/>
</dbReference>
<evidence type="ECO:0000256" key="2">
    <source>
        <dbReference type="ARBA" id="ARBA00022737"/>
    </source>
</evidence>
<dbReference type="SMART" id="SM00320">
    <property type="entry name" value="WD40"/>
    <property type="match status" value="4"/>
</dbReference>
<evidence type="ECO:0000256" key="1">
    <source>
        <dbReference type="ARBA" id="ARBA00022574"/>
    </source>
</evidence>
<dbReference type="InterPro" id="IPR015943">
    <property type="entry name" value="WD40/YVTN_repeat-like_dom_sf"/>
</dbReference>
<reference evidence="4 5" key="1">
    <citation type="submission" date="2014-11" db="EMBL/GenBank/DDBJ databases">
        <authorList>
            <person name="Zhu J."/>
            <person name="Qi W."/>
            <person name="Song R."/>
        </authorList>
    </citation>
    <scope>NUCLEOTIDE SEQUENCE [LARGE SCALE GENOMIC DNA]</scope>
</reference>
<dbReference type="OrthoDB" id="25131at2759"/>
<feature type="region of interest" description="Disordered" evidence="3">
    <location>
        <begin position="369"/>
        <end position="392"/>
    </location>
</feature>
<dbReference type="InterPro" id="IPR001680">
    <property type="entry name" value="WD40_rpt"/>
</dbReference>
<dbReference type="EMBL" id="CDMY01000243">
    <property type="protein sequence ID" value="CEL96698.1"/>
    <property type="molecule type" value="Genomic_DNA"/>
</dbReference>
<sequence>MTIPFGLQQRITLMPSQQGESAGEPPYVIAMRLSCDQSTALAATSSPTLVLFSPHTLSVTGHLTGHTAPVTDACCFQQNASCVASVGNDGHALIFDIRSSAQPAVRFKVAAKTSEEVNSCTVGGGDGMLVASCDSKVVVYDLRAGKKRTTYEYHSDVVNCVRFHPYHSHWLLSAGDDTNICFCDTQQDNTSQEGGPEDEDSAMFGEEFLQVLPNELNVASFNLIGKEASLLCAVSTTNDVSIFDLDTCSRLAHFQSIREHPLLQYEDSGGYVVDTMWDEVTERLFILAGSSLGHLLLFHANLTTSTPAATFVNRETQGTGHRAVVRCALSIPTSGSEAARLLTAGEDGLVCQWAQDSVEGGASWFKLHNHKVPKPGTSEKGEARRQRRAAPY</sequence>
<dbReference type="InterPro" id="IPR036322">
    <property type="entry name" value="WD40_repeat_dom_sf"/>
</dbReference>
<keyword evidence="2" id="KW-0677">Repeat</keyword>
<organism evidence="4 5">
    <name type="scientific">Vitrella brassicaformis (strain CCMP3155)</name>
    <dbReference type="NCBI Taxonomy" id="1169540"/>
    <lineage>
        <taxon>Eukaryota</taxon>
        <taxon>Sar</taxon>
        <taxon>Alveolata</taxon>
        <taxon>Colpodellida</taxon>
        <taxon>Vitrellaceae</taxon>
        <taxon>Vitrella</taxon>
    </lineage>
</organism>
<dbReference type="Gene3D" id="2.130.10.10">
    <property type="entry name" value="YVTN repeat-like/Quinoprotein amine dehydrogenase"/>
    <property type="match status" value="2"/>
</dbReference>
<evidence type="ECO:0000313" key="5">
    <source>
        <dbReference type="Proteomes" id="UP000041254"/>
    </source>
</evidence>
<dbReference type="PhylomeDB" id="A0A0G4EJX5"/>
<dbReference type="VEuPathDB" id="CryptoDB:Vbra_7678"/>
<dbReference type="STRING" id="1169540.A0A0G4EJX5"/>
<name>A0A0G4EJX5_VITBC</name>
<proteinExistence type="predicted"/>
<dbReference type="OMA" id="YHEKTDK"/>
<dbReference type="InterPro" id="IPR039328">
    <property type="entry name" value="WDR89"/>
</dbReference>
<dbReference type="Proteomes" id="UP000041254">
    <property type="component" value="Unassembled WGS sequence"/>
</dbReference>
<accession>A0A0G4EJX5</accession>
<dbReference type="PANTHER" id="PTHR22889:SF0">
    <property type="entry name" value="WD REPEAT-CONTAINING PROTEIN 89"/>
    <property type="match status" value="1"/>
</dbReference>
<dbReference type="PANTHER" id="PTHR22889">
    <property type="entry name" value="WD REPEAT-CONTAINING PROTEIN 89"/>
    <property type="match status" value="1"/>
</dbReference>
<keyword evidence="1" id="KW-0853">WD repeat</keyword>
<keyword evidence="5" id="KW-1185">Reference proteome</keyword>
<evidence type="ECO:0000256" key="3">
    <source>
        <dbReference type="SAM" id="MobiDB-lite"/>
    </source>
</evidence>
<protein>
    <submittedName>
        <fullName evidence="4">Uncharacterized protein</fullName>
    </submittedName>
</protein>
<dbReference type="InParanoid" id="A0A0G4EJX5"/>